<evidence type="ECO:0000256" key="8">
    <source>
        <dbReference type="ARBA" id="ARBA00023170"/>
    </source>
</evidence>
<evidence type="ECO:0000256" key="2">
    <source>
        <dbReference type="ARBA" id="ARBA00022475"/>
    </source>
</evidence>
<accession>A0ABR0YIT8</accession>
<dbReference type="PANTHER" id="PTHR25466:SF14">
    <property type="entry name" value="BUTYROPHILIN SUBFAMILY 2 MEMBER A2-LIKE-RELATED"/>
    <property type="match status" value="1"/>
</dbReference>
<keyword evidence="7" id="KW-1015">Disulfide bond</keyword>
<comment type="caution">
    <text evidence="12">The sequence shown here is derived from an EMBL/GenBank/DDBJ whole genome shotgun (WGS) entry which is preliminary data.</text>
</comment>
<dbReference type="Proteomes" id="UP001369086">
    <property type="component" value="Unassembled WGS sequence"/>
</dbReference>
<dbReference type="PANTHER" id="PTHR25466">
    <property type="entry name" value="T-LYMPHOCYTE ACTIVATION ANTIGEN"/>
    <property type="match status" value="1"/>
</dbReference>
<keyword evidence="13" id="KW-1185">Reference proteome</keyword>
<proteinExistence type="predicted"/>
<dbReference type="PROSITE" id="PS50835">
    <property type="entry name" value="IG_LIKE"/>
    <property type="match status" value="1"/>
</dbReference>
<dbReference type="InterPro" id="IPR013783">
    <property type="entry name" value="Ig-like_fold"/>
</dbReference>
<dbReference type="InterPro" id="IPR051713">
    <property type="entry name" value="T-cell_Activation_Regulation"/>
</dbReference>
<reference evidence="12 13" key="1">
    <citation type="submission" date="2021-05" db="EMBL/GenBank/DDBJ databases">
        <authorList>
            <person name="Zahm M."/>
            <person name="Klopp C."/>
            <person name="Cabau C."/>
            <person name="Kuhl H."/>
            <person name="Suciu R."/>
            <person name="Ciorpac M."/>
            <person name="Holostenco D."/>
            <person name="Gessner J."/>
            <person name="Wuertz S."/>
            <person name="Hohne C."/>
            <person name="Stock M."/>
            <person name="Gislard M."/>
            <person name="Lluch J."/>
            <person name="Milhes M."/>
            <person name="Lampietro C."/>
            <person name="Lopez Roques C."/>
            <person name="Donnadieu C."/>
            <person name="Du K."/>
            <person name="Schartl M."/>
            <person name="Guiguen Y."/>
        </authorList>
    </citation>
    <scope>NUCLEOTIDE SEQUENCE [LARGE SCALE GENOMIC DNA]</scope>
    <source>
        <strain evidence="12">Hh-F2</strain>
        <tissue evidence="12">Blood</tissue>
    </source>
</reference>
<organism evidence="12 13">
    <name type="scientific">Huso huso</name>
    <name type="common">Beluga</name>
    <name type="synonym">Acipenser huso</name>
    <dbReference type="NCBI Taxonomy" id="61971"/>
    <lineage>
        <taxon>Eukaryota</taxon>
        <taxon>Metazoa</taxon>
        <taxon>Chordata</taxon>
        <taxon>Craniata</taxon>
        <taxon>Vertebrata</taxon>
        <taxon>Euteleostomi</taxon>
        <taxon>Actinopterygii</taxon>
        <taxon>Chondrostei</taxon>
        <taxon>Acipenseriformes</taxon>
        <taxon>Acipenseridae</taxon>
        <taxon>Huso</taxon>
    </lineage>
</organism>
<evidence type="ECO:0000256" key="10">
    <source>
        <dbReference type="ARBA" id="ARBA00023319"/>
    </source>
</evidence>
<dbReference type="SMART" id="SM00409">
    <property type="entry name" value="IG"/>
    <property type="match status" value="1"/>
</dbReference>
<evidence type="ECO:0000256" key="6">
    <source>
        <dbReference type="ARBA" id="ARBA00023136"/>
    </source>
</evidence>
<dbReference type="InterPro" id="IPR036179">
    <property type="entry name" value="Ig-like_dom_sf"/>
</dbReference>
<dbReference type="InterPro" id="IPR003599">
    <property type="entry name" value="Ig_sub"/>
</dbReference>
<comment type="subcellular location">
    <subcellularLocation>
        <location evidence="1">Cell membrane</location>
        <topology evidence="1">Single-pass type I membrane protein</topology>
    </subcellularLocation>
</comment>
<evidence type="ECO:0000256" key="1">
    <source>
        <dbReference type="ARBA" id="ARBA00004251"/>
    </source>
</evidence>
<feature type="domain" description="Ig-like" evidence="11">
    <location>
        <begin position="1"/>
        <end position="96"/>
    </location>
</feature>
<keyword evidence="3" id="KW-0812">Transmembrane</keyword>
<keyword evidence="9" id="KW-0325">Glycoprotein</keyword>
<sequence>GEDVVLNCHVELPPPDLEVQWTRADNDMLVHLYVEGGDLPPHYQYRGRTELFYEEIPNGNVSLKLHKVTLRDRGSYRCTVSAQGLSGEAVVELTVAGE</sequence>
<dbReference type="Pfam" id="PF07686">
    <property type="entry name" value="V-set"/>
    <property type="match status" value="1"/>
</dbReference>
<evidence type="ECO:0000256" key="3">
    <source>
        <dbReference type="ARBA" id="ARBA00022692"/>
    </source>
</evidence>
<evidence type="ECO:0000256" key="7">
    <source>
        <dbReference type="ARBA" id="ARBA00023157"/>
    </source>
</evidence>
<evidence type="ECO:0000256" key="4">
    <source>
        <dbReference type="ARBA" id="ARBA00022729"/>
    </source>
</evidence>
<keyword evidence="2" id="KW-1003">Cell membrane</keyword>
<dbReference type="SUPFAM" id="SSF48726">
    <property type="entry name" value="Immunoglobulin"/>
    <property type="match status" value="1"/>
</dbReference>
<keyword evidence="8" id="KW-0675">Receptor</keyword>
<keyword evidence="6" id="KW-0472">Membrane</keyword>
<dbReference type="EMBL" id="JAHFZB010000029">
    <property type="protein sequence ID" value="KAK6472473.1"/>
    <property type="molecule type" value="Genomic_DNA"/>
</dbReference>
<feature type="non-terminal residue" evidence="12">
    <location>
        <position position="1"/>
    </location>
</feature>
<name>A0ABR0YIT8_HUSHU</name>
<dbReference type="Gene3D" id="2.60.40.10">
    <property type="entry name" value="Immunoglobulins"/>
    <property type="match status" value="1"/>
</dbReference>
<gene>
    <name evidence="12" type="ORF">HHUSO_G28218</name>
</gene>
<evidence type="ECO:0000313" key="12">
    <source>
        <dbReference type="EMBL" id="KAK6472473.1"/>
    </source>
</evidence>
<protein>
    <submittedName>
        <fullName evidence="12">Myelin-oligodendrocyte glycoprotein-like</fullName>
    </submittedName>
</protein>
<evidence type="ECO:0000256" key="9">
    <source>
        <dbReference type="ARBA" id="ARBA00023180"/>
    </source>
</evidence>
<evidence type="ECO:0000259" key="11">
    <source>
        <dbReference type="PROSITE" id="PS50835"/>
    </source>
</evidence>
<keyword evidence="5" id="KW-1133">Transmembrane helix</keyword>
<evidence type="ECO:0000313" key="13">
    <source>
        <dbReference type="Proteomes" id="UP001369086"/>
    </source>
</evidence>
<keyword evidence="4" id="KW-0732">Signal</keyword>
<dbReference type="InterPro" id="IPR007110">
    <property type="entry name" value="Ig-like_dom"/>
</dbReference>
<evidence type="ECO:0000256" key="5">
    <source>
        <dbReference type="ARBA" id="ARBA00022989"/>
    </source>
</evidence>
<dbReference type="InterPro" id="IPR013106">
    <property type="entry name" value="Ig_V-set"/>
</dbReference>
<keyword evidence="10" id="KW-0393">Immunoglobulin domain</keyword>